<accession>A0A395HJN2</accession>
<feature type="region of interest" description="Disordered" evidence="1">
    <location>
        <begin position="145"/>
        <end position="172"/>
    </location>
</feature>
<feature type="compositionally biased region" description="Polar residues" evidence="1">
    <location>
        <begin position="312"/>
        <end position="322"/>
    </location>
</feature>
<dbReference type="EMBL" id="KZ824319">
    <property type="protein sequence ID" value="RAL08121.1"/>
    <property type="molecule type" value="Genomic_DNA"/>
</dbReference>
<dbReference type="AlphaFoldDB" id="A0A395HJN2"/>
<keyword evidence="2" id="KW-0812">Transmembrane</keyword>
<protein>
    <submittedName>
        <fullName evidence="3">Uncharacterized protein</fullName>
    </submittedName>
</protein>
<evidence type="ECO:0000313" key="4">
    <source>
        <dbReference type="Proteomes" id="UP000248961"/>
    </source>
</evidence>
<organism evidence="3 4">
    <name type="scientific">Aspergillus homomorphus (strain CBS 101889)</name>
    <dbReference type="NCBI Taxonomy" id="1450537"/>
    <lineage>
        <taxon>Eukaryota</taxon>
        <taxon>Fungi</taxon>
        <taxon>Dikarya</taxon>
        <taxon>Ascomycota</taxon>
        <taxon>Pezizomycotina</taxon>
        <taxon>Eurotiomycetes</taxon>
        <taxon>Eurotiomycetidae</taxon>
        <taxon>Eurotiales</taxon>
        <taxon>Aspergillaceae</taxon>
        <taxon>Aspergillus</taxon>
        <taxon>Aspergillus subgen. Circumdati</taxon>
    </lineage>
</organism>
<evidence type="ECO:0000256" key="1">
    <source>
        <dbReference type="SAM" id="MobiDB-lite"/>
    </source>
</evidence>
<name>A0A395HJN2_ASPHC</name>
<keyword evidence="4" id="KW-1185">Reference proteome</keyword>
<evidence type="ECO:0000313" key="3">
    <source>
        <dbReference type="EMBL" id="RAL08121.1"/>
    </source>
</evidence>
<proteinExistence type="predicted"/>
<evidence type="ECO:0000256" key="2">
    <source>
        <dbReference type="SAM" id="Phobius"/>
    </source>
</evidence>
<feature type="transmembrane region" description="Helical" evidence="2">
    <location>
        <begin position="18"/>
        <end position="37"/>
    </location>
</feature>
<gene>
    <name evidence="3" type="ORF">BO97DRAFT_446403</name>
</gene>
<dbReference type="OrthoDB" id="4326871at2759"/>
<feature type="region of interest" description="Disordered" evidence="1">
    <location>
        <begin position="291"/>
        <end position="322"/>
    </location>
</feature>
<dbReference type="GeneID" id="37202933"/>
<sequence>MADHRDQPSLPGASLSRALHLTGTILMLNLLLFVAFLRDIDPSSDITHRIGLCQAIRRKERRIVHLSALIMGLESADLSLPDDPEAAQQHHLRHSTVDAQVMKNLNSLSCPITPTELEVSAGSLHQKKNTPQPSKASVLSTRISNRAVSKRTRDSTVTKGGSGGGGGAAAATAADSTLVYPPRVSDSIYSATLRRSVSLGSEHRQSTVLPHIRYSGFMTERLRFSVLSQPWSVASVAATDNEAAQQRGEPVVVEEIGDDRLQPACSVDTFPGQFPISDGVELSWLATASQRPGAGLAQDAENGSSDAAGAIGQTSARPYTEA</sequence>
<dbReference type="Proteomes" id="UP000248961">
    <property type="component" value="Unassembled WGS sequence"/>
</dbReference>
<dbReference type="VEuPathDB" id="FungiDB:BO97DRAFT_446403"/>
<reference evidence="3 4" key="1">
    <citation type="submission" date="2018-02" db="EMBL/GenBank/DDBJ databases">
        <title>The genomes of Aspergillus section Nigri reveals drivers in fungal speciation.</title>
        <authorList>
            <consortium name="DOE Joint Genome Institute"/>
            <person name="Vesth T.C."/>
            <person name="Nybo J."/>
            <person name="Theobald S."/>
            <person name="Brandl J."/>
            <person name="Frisvad J.C."/>
            <person name="Nielsen K.F."/>
            <person name="Lyhne E.K."/>
            <person name="Kogle M.E."/>
            <person name="Kuo A."/>
            <person name="Riley R."/>
            <person name="Clum A."/>
            <person name="Nolan M."/>
            <person name="Lipzen A."/>
            <person name="Salamov A."/>
            <person name="Henrissat B."/>
            <person name="Wiebenga A."/>
            <person name="De vries R.P."/>
            <person name="Grigoriev I.V."/>
            <person name="Mortensen U.H."/>
            <person name="Andersen M.R."/>
            <person name="Baker S.E."/>
        </authorList>
    </citation>
    <scope>NUCLEOTIDE SEQUENCE [LARGE SCALE GENOMIC DNA]</scope>
    <source>
        <strain evidence="3 4">CBS 101889</strain>
    </source>
</reference>
<dbReference type="RefSeq" id="XP_025547275.1">
    <property type="nucleotide sequence ID" value="XM_025698644.1"/>
</dbReference>
<keyword evidence="2" id="KW-1133">Transmembrane helix</keyword>
<keyword evidence="2" id="KW-0472">Membrane</keyword>